<reference evidence="3 4" key="1">
    <citation type="submission" date="2019-08" db="EMBL/GenBank/DDBJ databases">
        <authorList>
            <person name="Peeters C."/>
        </authorList>
    </citation>
    <scope>NUCLEOTIDE SEQUENCE [LARGE SCALE GENOMIC DNA]</scope>
    <source>
        <strain evidence="3 4">LMG 30175</strain>
    </source>
</reference>
<dbReference type="Proteomes" id="UP000414233">
    <property type="component" value="Unassembled WGS sequence"/>
</dbReference>
<dbReference type="SUPFAM" id="SSF53850">
    <property type="entry name" value="Periplasmic binding protein-like II"/>
    <property type="match status" value="1"/>
</dbReference>
<dbReference type="RefSeq" id="WP_224788719.1">
    <property type="nucleotide sequence ID" value="NZ_CABPRZ010000008.1"/>
</dbReference>
<keyword evidence="4" id="KW-1185">Reference proteome</keyword>
<gene>
    <name evidence="3" type="primary">pstS_2</name>
    <name evidence="3" type="ORF">PTE30175_02340</name>
</gene>
<evidence type="ECO:0000259" key="2">
    <source>
        <dbReference type="Pfam" id="PF12849"/>
    </source>
</evidence>
<evidence type="ECO:0000313" key="3">
    <source>
        <dbReference type="EMBL" id="VVE06532.1"/>
    </source>
</evidence>
<sequence length="409" mass="44692">MKDTDLHPATQTDAGAVYGQARLMRLPLAMGLAIATLVASGGAAAAQAPAGGGQEAMVEWVVPALPTVTPQTKEQADEGMKVGRALVQPEILQPTLDAGLPSYHPRTDIKLSGNFKGAASDVLPMLVKRWIDGFKKYYPDVNIDVKPPYAGSLGAKELVKQNLDFVFVSRELKPDDVTDFKAKFGYGPLSVPISGGSYRHFGFLDTIGFFVNKDNPLQKLSYQQIDALFSKTHLRGDKPVKTWGDLGLTGEWADKPIHVYAIKPWNGFEEFVRQKILSTDGKRGEWSDDIHYDKLVFPLAKRVANDRYGIGYSGIAYIDSPVKMLPLAETANGPFVAPTYENVALATYPLSRLIYFNTNKAPGKPLDPAIAEFLRYVLSKEGQQSVIDNAMYVPLRAGQADSSRALIAN</sequence>
<dbReference type="Pfam" id="PF12849">
    <property type="entry name" value="PBP_like_2"/>
    <property type="match status" value="1"/>
</dbReference>
<feature type="domain" description="PBP" evidence="2">
    <location>
        <begin position="112"/>
        <end position="381"/>
    </location>
</feature>
<keyword evidence="1" id="KW-0732">Signal</keyword>
<dbReference type="InterPro" id="IPR050811">
    <property type="entry name" value="Phosphate_ABC_transporter"/>
</dbReference>
<dbReference type="EMBL" id="CABPRZ010000008">
    <property type="protein sequence ID" value="VVE06532.1"/>
    <property type="molecule type" value="Genomic_DNA"/>
</dbReference>
<accession>A0A5E4V2N6</accession>
<evidence type="ECO:0000313" key="4">
    <source>
        <dbReference type="Proteomes" id="UP000414233"/>
    </source>
</evidence>
<proteinExistence type="predicted"/>
<organism evidence="3 4">
    <name type="scientific">Pandoraea terrae</name>
    <dbReference type="NCBI Taxonomy" id="1537710"/>
    <lineage>
        <taxon>Bacteria</taxon>
        <taxon>Pseudomonadati</taxon>
        <taxon>Pseudomonadota</taxon>
        <taxon>Betaproteobacteria</taxon>
        <taxon>Burkholderiales</taxon>
        <taxon>Burkholderiaceae</taxon>
        <taxon>Pandoraea</taxon>
    </lineage>
</organism>
<dbReference type="Gene3D" id="3.40.190.10">
    <property type="entry name" value="Periplasmic binding protein-like II"/>
    <property type="match status" value="2"/>
</dbReference>
<evidence type="ECO:0000256" key="1">
    <source>
        <dbReference type="ARBA" id="ARBA00022729"/>
    </source>
</evidence>
<dbReference type="PANTHER" id="PTHR30570:SF6">
    <property type="entry name" value="PHOSPHATE-BINDING PROTEIN PSTS"/>
    <property type="match status" value="1"/>
</dbReference>
<protein>
    <submittedName>
        <fullName evidence="3">Phosphate-binding protein PstS</fullName>
    </submittedName>
</protein>
<dbReference type="InterPro" id="IPR024370">
    <property type="entry name" value="PBP_domain"/>
</dbReference>
<dbReference type="PANTHER" id="PTHR30570">
    <property type="entry name" value="PERIPLASMIC PHOSPHATE BINDING COMPONENT OF PHOSPHATE ABC TRANSPORTER"/>
    <property type="match status" value="1"/>
</dbReference>
<name>A0A5E4V2N6_9BURK</name>
<dbReference type="AlphaFoldDB" id="A0A5E4V2N6"/>